<dbReference type="AlphaFoldDB" id="A0A6J4IYM7"/>
<feature type="non-terminal residue" evidence="2">
    <location>
        <position position="1"/>
    </location>
</feature>
<reference evidence="2" key="1">
    <citation type="submission" date="2020-02" db="EMBL/GenBank/DDBJ databases">
        <authorList>
            <person name="Meier V. D."/>
        </authorList>
    </citation>
    <scope>NUCLEOTIDE SEQUENCE</scope>
    <source>
        <strain evidence="2">AVDCRST_MAG04</strain>
    </source>
</reference>
<feature type="compositionally biased region" description="Basic residues" evidence="1">
    <location>
        <begin position="61"/>
        <end position="73"/>
    </location>
</feature>
<feature type="region of interest" description="Disordered" evidence="1">
    <location>
        <begin position="61"/>
        <end position="105"/>
    </location>
</feature>
<name>A0A6J4IYM7_9PROT</name>
<sequence length="105" mass="11450">ERAHHPPFRRGPHRPDPVPVLRGNHHAQPAARRQRGVFLHGGARFADGQGRGVALARGRPRLRASRRWRRRATRGAAAGQGAVRHGHRNGGLRPAPAAAGRQGFL</sequence>
<accession>A0A6J4IYM7</accession>
<organism evidence="2">
    <name type="scientific">uncultured Acetobacteraceae bacterium</name>
    <dbReference type="NCBI Taxonomy" id="169975"/>
    <lineage>
        <taxon>Bacteria</taxon>
        <taxon>Pseudomonadati</taxon>
        <taxon>Pseudomonadota</taxon>
        <taxon>Alphaproteobacteria</taxon>
        <taxon>Acetobacterales</taxon>
        <taxon>Acetobacteraceae</taxon>
        <taxon>environmental samples</taxon>
    </lineage>
</organism>
<dbReference type="EMBL" id="CADCTL010000198">
    <property type="protein sequence ID" value="CAA9265687.1"/>
    <property type="molecule type" value="Genomic_DNA"/>
</dbReference>
<feature type="compositionally biased region" description="Basic residues" evidence="1">
    <location>
        <begin position="1"/>
        <end position="12"/>
    </location>
</feature>
<evidence type="ECO:0000313" key="2">
    <source>
        <dbReference type="EMBL" id="CAA9265687.1"/>
    </source>
</evidence>
<evidence type="ECO:0000256" key="1">
    <source>
        <dbReference type="SAM" id="MobiDB-lite"/>
    </source>
</evidence>
<feature type="non-terminal residue" evidence="2">
    <location>
        <position position="105"/>
    </location>
</feature>
<feature type="region of interest" description="Disordered" evidence="1">
    <location>
        <begin position="1"/>
        <end position="31"/>
    </location>
</feature>
<feature type="compositionally biased region" description="Low complexity" evidence="1">
    <location>
        <begin position="74"/>
        <end position="83"/>
    </location>
</feature>
<gene>
    <name evidence="2" type="ORF">AVDCRST_MAG04-2829</name>
</gene>
<proteinExistence type="predicted"/>
<protein>
    <submittedName>
        <fullName evidence="2">Uncharacterized protein</fullName>
    </submittedName>
</protein>
<feature type="compositionally biased region" description="Low complexity" evidence="1">
    <location>
        <begin position="91"/>
        <end position="105"/>
    </location>
</feature>